<gene>
    <name evidence="2" type="ORF">HGRIS_001361</name>
</gene>
<protein>
    <submittedName>
        <fullName evidence="2">Uncharacterized protein</fullName>
    </submittedName>
</protein>
<dbReference type="EMBL" id="JASNQZ010000005">
    <property type="protein sequence ID" value="KAL0957577.1"/>
    <property type="molecule type" value="Genomic_DNA"/>
</dbReference>
<proteinExistence type="predicted"/>
<reference evidence="3" key="1">
    <citation type="submission" date="2024-06" db="EMBL/GenBank/DDBJ databases">
        <title>Multi-omics analyses provide insights into the biosynthesis of the anticancer antibiotic pleurotin in Hohenbuehelia grisea.</title>
        <authorList>
            <person name="Weaver J.A."/>
            <person name="Alberti F."/>
        </authorList>
    </citation>
    <scope>NUCLEOTIDE SEQUENCE [LARGE SCALE GENOMIC DNA]</scope>
    <source>
        <strain evidence="3">T-177</strain>
    </source>
</reference>
<accession>A0ABR3JQ48</accession>
<name>A0ABR3JQ48_9AGAR</name>
<evidence type="ECO:0000256" key="1">
    <source>
        <dbReference type="SAM" id="MobiDB-lite"/>
    </source>
</evidence>
<comment type="caution">
    <text evidence="2">The sequence shown here is derived from an EMBL/GenBank/DDBJ whole genome shotgun (WGS) entry which is preliminary data.</text>
</comment>
<dbReference type="Proteomes" id="UP001556367">
    <property type="component" value="Unassembled WGS sequence"/>
</dbReference>
<feature type="compositionally biased region" description="Acidic residues" evidence="1">
    <location>
        <begin position="60"/>
        <end position="80"/>
    </location>
</feature>
<evidence type="ECO:0000313" key="3">
    <source>
        <dbReference type="Proteomes" id="UP001556367"/>
    </source>
</evidence>
<sequence length="98" mass="10203">MAEEAGRDGGPQTDEAYADDACRRVRACSRSSLFVIPTSGPTELRAVSSWRGQPAKVESEEAPDADADADAEGEDGDAEGEVVMIDAPAVTGDDAGRF</sequence>
<keyword evidence="3" id="KW-1185">Reference proteome</keyword>
<organism evidence="2 3">
    <name type="scientific">Hohenbuehelia grisea</name>
    <dbReference type="NCBI Taxonomy" id="104357"/>
    <lineage>
        <taxon>Eukaryota</taxon>
        <taxon>Fungi</taxon>
        <taxon>Dikarya</taxon>
        <taxon>Basidiomycota</taxon>
        <taxon>Agaricomycotina</taxon>
        <taxon>Agaricomycetes</taxon>
        <taxon>Agaricomycetidae</taxon>
        <taxon>Agaricales</taxon>
        <taxon>Pleurotineae</taxon>
        <taxon>Pleurotaceae</taxon>
        <taxon>Hohenbuehelia</taxon>
    </lineage>
</organism>
<evidence type="ECO:0000313" key="2">
    <source>
        <dbReference type="EMBL" id="KAL0957577.1"/>
    </source>
</evidence>
<feature type="region of interest" description="Disordered" evidence="1">
    <location>
        <begin position="45"/>
        <end position="80"/>
    </location>
</feature>